<evidence type="ECO:0000256" key="11">
    <source>
        <dbReference type="SAM" id="MobiDB-lite"/>
    </source>
</evidence>
<accession>A0ABC9EWQ0</accession>
<proteinExistence type="inferred from homology"/>
<feature type="domain" description="Homeobox" evidence="12">
    <location>
        <begin position="168"/>
        <end position="228"/>
    </location>
</feature>
<dbReference type="FunFam" id="1.10.10.60:FF:000577">
    <property type="entry name" value="Homeobox-leucine zipper protein 18"/>
    <property type="match status" value="1"/>
</dbReference>
<dbReference type="PROSITE" id="PS00027">
    <property type="entry name" value="HOMEOBOX_1"/>
    <property type="match status" value="1"/>
</dbReference>
<evidence type="ECO:0000256" key="9">
    <source>
        <dbReference type="RuleBase" id="RU000682"/>
    </source>
</evidence>
<dbReference type="PANTHER" id="PTHR45714">
    <property type="entry name" value="HOMEOBOX-LEUCINE ZIPPER PROTEIN HAT14"/>
    <property type="match status" value="1"/>
</dbReference>
<feature type="compositionally biased region" description="Low complexity" evidence="11">
    <location>
        <begin position="121"/>
        <end position="143"/>
    </location>
</feature>
<evidence type="ECO:0000256" key="3">
    <source>
        <dbReference type="ARBA" id="ARBA00023015"/>
    </source>
</evidence>
<keyword evidence="4 8" id="KW-0238">DNA-binding</keyword>
<feature type="coiled-coil region" evidence="10">
    <location>
        <begin position="234"/>
        <end position="264"/>
    </location>
</feature>
<evidence type="ECO:0000256" key="1">
    <source>
        <dbReference type="ARBA" id="ARBA00004123"/>
    </source>
</evidence>
<evidence type="ECO:0000256" key="10">
    <source>
        <dbReference type="SAM" id="Coils"/>
    </source>
</evidence>
<dbReference type="Pfam" id="PF02183">
    <property type="entry name" value="HALZ"/>
    <property type="match status" value="1"/>
</dbReference>
<protein>
    <recommendedName>
        <fullName evidence="12">Homeobox domain-containing protein</fullName>
    </recommendedName>
</protein>
<feature type="region of interest" description="Disordered" evidence="11">
    <location>
        <begin position="108"/>
        <end position="175"/>
    </location>
</feature>
<comment type="subcellular location">
    <subcellularLocation>
        <location evidence="1 8 9">Nucleus</location>
    </subcellularLocation>
</comment>
<evidence type="ECO:0000256" key="5">
    <source>
        <dbReference type="ARBA" id="ARBA00023155"/>
    </source>
</evidence>
<dbReference type="Pfam" id="PF00046">
    <property type="entry name" value="Homeodomain"/>
    <property type="match status" value="1"/>
</dbReference>
<dbReference type="AlphaFoldDB" id="A0ABC9EWQ0"/>
<organism evidence="13 14">
    <name type="scientific">Urochloa decumbens</name>
    <dbReference type="NCBI Taxonomy" id="240449"/>
    <lineage>
        <taxon>Eukaryota</taxon>
        <taxon>Viridiplantae</taxon>
        <taxon>Streptophyta</taxon>
        <taxon>Embryophyta</taxon>
        <taxon>Tracheophyta</taxon>
        <taxon>Spermatophyta</taxon>
        <taxon>Magnoliopsida</taxon>
        <taxon>Liliopsida</taxon>
        <taxon>Poales</taxon>
        <taxon>Poaceae</taxon>
        <taxon>PACMAD clade</taxon>
        <taxon>Panicoideae</taxon>
        <taxon>Panicodae</taxon>
        <taxon>Paniceae</taxon>
        <taxon>Melinidinae</taxon>
        <taxon>Urochloa</taxon>
    </lineage>
</organism>
<dbReference type="EMBL" id="OZ075115">
    <property type="protein sequence ID" value="CAL5064111.1"/>
    <property type="molecule type" value="Genomic_DNA"/>
</dbReference>
<dbReference type="InterPro" id="IPR050762">
    <property type="entry name" value="HD-ZIP_Homeobox_LZ_Class_II"/>
</dbReference>
<dbReference type="PROSITE" id="PS50071">
    <property type="entry name" value="HOMEOBOX_2"/>
    <property type="match status" value="1"/>
</dbReference>
<dbReference type="InterPro" id="IPR001356">
    <property type="entry name" value="HD"/>
</dbReference>
<dbReference type="InterPro" id="IPR017970">
    <property type="entry name" value="Homeobox_CS"/>
</dbReference>
<dbReference type="InterPro" id="IPR009057">
    <property type="entry name" value="Homeodomain-like_sf"/>
</dbReference>
<dbReference type="GO" id="GO:0005634">
    <property type="term" value="C:nucleus"/>
    <property type="evidence" value="ECO:0007669"/>
    <property type="project" value="UniProtKB-SubCell"/>
</dbReference>
<dbReference type="SUPFAM" id="SSF46689">
    <property type="entry name" value="Homeodomain-like"/>
    <property type="match status" value="1"/>
</dbReference>
<feature type="compositionally biased region" description="Gly residues" evidence="11">
    <location>
        <begin position="149"/>
        <end position="159"/>
    </location>
</feature>
<comment type="similarity">
    <text evidence="2">Belongs to the HD-ZIP homeobox family. Class II subfamily.</text>
</comment>
<evidence type="ECO:0000256" key="2">
    <source>
        <dbReference type="ARBA" id="ARBA00006074"/>
    </source>
</evidence>
<feature type="region of interest" description="Disordered" evidence="11">
    <location>
        <begin position="297"/>
        <end position="317"/>
    </location>
</feature>
<dbReference type="PANTHER" id="PTHR45714:SF39">
    <property type="entry name" value="HOMEOBOX-LEUCINE ZIPPER PROTEIN HAT14"/>
    <property type="match status" value="1"/>
</dbReference>
<name>A0ABC9EWQ0_9POAL</name>
<sequence>MELGLSLGETMADAGRDLVLGLGMGAGARRDEEAEAAGREVRRELEFAAGRCGRPEPEPAVRLTLLPGLVPSSLGLPWPPSSDATTRHFEASTMRGFDVNRAPSLSVAGAAAEDDDDQDDAAGAGAVGAASSSPNNSAGSFPADFSAQGQGGPGGGGTGSRASDEDDGGSARKKLRLSKEQSAFLEESFKEHATLNPKQKQALAKQLNLRPRQVEVWFQNRRARTKLKQTEVDCEYLKRCCETLTEENRRLQKELAELRALKTVHPYYMHLPATTLSMCPSCERVASTSSAPAAAPATVPAASSCPSTAAAGGIAATAPEQRPSSFAALFSSPLSRPLAAQPPQTRAPASS</sequence>
<evidence type="ECO:0000313" key="13">
    <source>
        <dbReference type="EMBL" id="CAL5064111.1"/>
    </source>
</evidence>
<keyword evidence="6" id="KW-0804">Transcription</keyword>
<evidence type="ECO:0000256" key="6">
    <source>
        <dbReference type="ARBA" id="ARBA00023163"/>
    </source>
</evidence>
<evidence type="ECO:0000256" key="8">
    <source>
        <dbReference type="PROSITE-ProRule" id="PRU00108"/>
    </source>
</evidence>
<feature type="DNA-binding region" description="Homeobox" evidence="8">
    <location>
        <begin position="170"/>
        <end position="229"/>
    </location>
</feature>
<reference evidence="13" key="1">
    <citation type="submission" date="2024-10" db="EMBL/GenBank/DDBJ databases">
        <authorList>
            <person name="Ryan C."/>
        </authorList>
    </citation>
    <scope>NUCLEOTIDE SEQUENCE [LARGE SCALE GENOMIC DNA]</scope>
</reference>
<gene>
    <name evidence="13" type="ORF">URODEC1_LOCUS99289</name>
</gene>
<dbReference type="CDD" id="cd00086">
    <property type="entry name" value="homeodomain"/>
    <property type="match status" value="1"/>
</dbReference>
<evidence type="ECO:0000256" key="4">
    <source>
        <dbReference type="ARBA" id="ARBA00023125"/>
    </source>
</evidence>
<dbReference type="InterPro" id="IPR003106">
    <property type="entry name" value="Leu_zip_homeo"/>
</dbReference>
<keyword evidence="3" id="KW-0805">Transcription regulation</keyword>
<dbReference type="Proteomes" id="UP001497457">
    <property type="component" value="Chromosome 5rd"/>
</dbReference>
<dbReference type="Gene3D" id="1.10.10.60">
    <property type="entry name" value="Homeodomain-like"/>
    <property type="match status" value="1"/>
</dbReference>
<keyword evidence="10" id="KW-0175">Coiled coil</keyword>
<keyword evidence="5 8" id="KW-0371">Homeobox</keyword>
<dbReference type="SMART" id="SM00389">
    <property type="entry name" value="HOX"/>
    <property type="match status" value="1"/>
</dbReference>
<keyword evidence="7 8" id="KW-0539">Nucleus</keyword>
<keyword evidence="14" id="KW-1185">Reference proteome</keyword>
<dbReference type="GO" id="GO:0003677">
    <property type="term" value="F:DNA binding"/>
    <property type="evidence" value="ECO:0007669"/>
    <property type="project" value="UniProtKB-UniRule"/>
</dbReference>
<evidence type="ECO:0000313" key="14">
    <source>
        <dbReference type="Proteomes" id="UP001497457"/>
    </source>
</evidence>
<evidence type="ECO:0000256" key="7">
    <source>
        <dbReference type="ARBA" id="ARBA00023242"/>
    </source>
</evidence>
<evidence type="ECO:0000259" key="12">
    <source>
        <dbReference type="PROSITE" id="PS50071"/>
    </source>
</evidence>
<dbReference type="SMART" id="SM00340">
    <property type="entry name" value="HALZ"/>
    <property type="match status" value="1"/>
</dbReference>